<dbReference type="STRING" id="247279.NIES1031_05655"/>
<dbReference type="Pfam" id="PF00106">
    <property type="entry name" value="adh_short"/>
    <property type="match status" value="1"/>
</dbReference>
<dbReference type="InterPro" id="IPR020904">
    <property type="entry name" value="Sc_DH/Rdtase_CS"/>
</dbReference>
<dbReference type="PANTHER" id="PTHR43391:SF86">
    <property type="entry name" value="SHORT-CHAIN DEHYDROGENASE_REDUCTASE FAMILY PROTEIN"/>
    <property type="match status" value="1"/>
</dbReference>
<dbReference type="PRINTS" id="PR00080">
    <property type="entry name" value="SDRFAMILY"/>
</dbReference>
<evidence type="ECO:0000313" key="4">
    <source>
        <dbReference type="EMBL" id="OKH28059.1"/>
    </source>
</evidence>
<evidence type="ECO:0000256" key="3">
    <source>
        <dbReference type="RuleBase" id="RU000363"/>
    </source>
</evidence>
<dbReference type="SUPFAM" id="SSF51735">
    <property type="entry name" value="NAD(P)-binding Rossmann-fold domains"/>
    <property type="match status" value="1"/>
</dbReference>
<dbReference type="OrthoDB" id="9775296at2"/>
<comment type="similarity">
    <text evidence="1 3">Belongs to the short-chain dehydrogenases/reductases (SDR) family.</text>
</comment>
<comment type="caution">
    <text evidence="4">The sequence shown here is derived from an EMBL/GenBank/DDBJ whole genome shotgun (WGS) entry which is preliminary data.</text>
</comment>
<protein>
    <submittedName>
        <fullName evidence="4">Short-chain dehydrogenase/reductase</fullName>
    </submittedName>
</protein>
<dbReference type="PROSITE" id="PS00061">
    <property type="entry name" value="ADH_SHORT"/>
    <property type="match status" value="1"/>
</dbReference>
<proteinExistence type="inferred from homology"/>
<gene>
    <name evidence="4" type="ORF">NIES1031_05655</name>
</gene>
<sequence length="302" mass="32859">MSSLSEQVILITGASTGIGAALAKTLSERYMGIRLAIAARSVEKLEDVADFCRKVGAEVLIVPTDLEKIEQVEAIVAKVIAHFGRIDALVNNAGYGQMGPVELIPIEAIQKQFQVNLIAPLALIRAVVPQMRNQGGGRIINISSLGGRLAFPFGGLYSSSKFALEGLSDALRMELEPFNIKVSVIEPGPVSTNFFAASAQAVEENVAAPEKSPYRTAFTKLKNLESQTSRQAWKSERVAEVIIKALVARNPRPRYVAATGGRILIFMMTKVLPTKIVDAFWQKFYGIDLVAKDWQTSQAARK</sequence>
<dbReference type="CDD" id="cd05374">
    <property type="entry name" value="17beta-HSD-like_SDR_c"/>
    <property type="match status" value="1"/>
</dbReference>
<dbReference type="GO" id="GO:0005829">
    <property type="term" value="C:cytosol"/>
    <property type="evidence" value="ECO:0007669"/>
    <property type="project" value="TreeGrafter"/>
</dbReference>
<dbReference type="PANTHER" id="PTHR43391">
    <property type="entry name" value="RETINOL DEHYDROGENASE-RELATED"/>
    <property type="match status" value="1"/>
</dbReference>
<name>A0A1U7HWS4_9CHRO</name>
<accession>A0A1U7HWS4</accession>
<keyword evidence="2" id="KW-0560">Oxidoreductase</keyword>
<dbReference type="GO" id="GO:0016491">
    <property type="term" value="F:oxidoreductase activity"/>
    <property type="evidence" value="ECO:0007669"/>
    <property type="project" value="UniProtKB-KW"/>
</dbReference>
<dbReference type="EMBL" id="MRCC01000004">
    <property type="protein sequence ID" value="OKH28059.1"/>
    <property type="molecule type" value="Genomic_DNA"/>
</dbReference>
<organism evidence="4 5">
    <name type="scientific">Chroogloeocystis siderophila 5.2 s.c.1</name>
    <dbReference type="NCBI Taxonomy" id="247279"/>
    <lineage>
        <taxon>Bacteria</taxon>
        <taxon>Bacillati</taxon>
        <taxon>Cyanobacteriota</taxon>
        <taxon>Cyanophyceae</taxon>
        <taxon>Oscillatoriophycideae</taxon>
        <taxon>Chroococcales</taxon>
        <taxon>Chroococcaceae</taxon>
        <taxon>Chroogloeocystis</taxon>
    </lineage>
</organism>
<dbReference type="InterPro" id="IPR036291">
    <property type="entry name" value="NAD(P)-bd_dom_sf"/>
</dbReference>
<keyword evidence="5" id="KW-1185">Reference proteome</keyword>
<evidence type="ECO:0000256" key="1">
    <source>
        <dbReference type="ARBA" id="ARBA00006484"/>
    </source>
</evidence>
<dbReference type="AlphaFoldDB" id="A0A1U7HWS4"/>
<dbReference type="Gene3D" id="3.40.50.720">
    <property type="entry name" value="NAD(P)-binding Rossmann-like Domain"/>
    <property type="match status" value="1"/>
</dbReference>
<dbReference type="PRINTS" id="PR00081">
    <property type="entry name" value="GDHRDH"/>
</dbReference>
<dbReference type="RefSeq" id="WP_073548519.1">
    <property type="nucleotide sequence ID" value="NZ_CAWMVK010000034.1"/>
</dbReference>
<reference evidence="4 5" key="1">
    <citation type="submission" date="2016-11" db="EMBL/GenBank/DDBJ databases">
        <title>Draft Genome Sequences of Nine Cyanobacterial Strains from Diverse Habitats.</title>
        <authorList>
            <person name="Zhu T."/>
            <person name="Hou S."/>
            <person name="Lu X."/>
            <person name="Hess W.R."/>
        </authorList>
    </citation>
    <scope>NUCLEOTIDE SEQUENCE [LARGE SCALE GENOMIC DNA]</scope>
    <source>
        <strain evidence="4 5">5.2 s.c.1</strain>
    </source>
</reference>
<dbReference type="InterPro" id="IPR002347">
    <property type="entry name" value="SDR_fam"/>
</dbReference>
<evidence type="ECO:0000256" key="2">
    <source>
        <dbReference type="ARBA" id="ARBA00023002"/>
    </source>
</evidence>
<evidence type="ECO:0000313" key="5">
    <source>
        <dbReference type="Proteomes" id="UP000185984"/>
    </source>
</evidence>
<dbReference type="Proteomes" id="UP000185984">
    <property type="component" value="Unassembled WGS sequence"/>
</dbReference>